<dbReference type="STRING" id="1249552.PS2015_3001"/>
<dbReference type="InterPro" id="IPR000612">
    <property type="entry name" value="PMP3"/>
</dbReference>
<evidence type="ECO:0000256" key="3">
    <source>
        <dbReference type="ARBA" id="ARBA00022692"/>
    </source>
</evidence>
<gene>
    <name evidence="7" type="ORF">PS2015_3001</name>
</gene>
<evidence type="ECO:0000256" key="6">
    <source>
        <dbReference type="SAM" id="Phobius"/>
    </source>
</evidence>
<proteinExistence type="inferred from homology"/>
<evidence type="ECO:0000256" key="4">
    <source>
        <dbReference type="ARBA" id="ARBA00022989"/>
    </source>
</evidence>
<dbReference type="EMBL" id="CP013189">
    <property type="protein sequence ID" value="ALO47626.1"/>
    <property type="molecule type" value="Genomic_DNA"/>
</dbReference>
<evidence type="ECO:0000256" key="2">
    <source>
        <dbReference type="ARBA" id="ARBA00009530"/>
    </source>
</evidence>
<dbReference type="KEGG" id="pspi:PS2015_3001"/>
<evidence type="ECO:0000313" key="8">
    <source>
        <dbReference type="Proteomes" id="UP000065641"/>
    </source>
</evidence>
<dbReference type="OrthoDB" id="9810121at2"/>
<evidence type="ECO:0000313" key="7">
    <source>
        <dbReference type="EMBL" id="ALO47626.1"/>
    </source>
</evidence>
<comment type="subcellular location">
    <subcellularLocation>
        <location evidence="1">Membrane</location>
    </subcellularLocation>
</comment>
<feature type="transmembrane region" description="Helical" evidence="6">
    <location>
        <begin position="28"/>
        <end position="49"/>
    </location>
</feature>
<comment type="similarity">
    <text evidence="2">Belongs to the UPF0057 (PMP3) family.</text>
</comment>
<keyword evidence="5 6" id="KW-0472">Membrane</keyword>
<dbReference type="Pfam" id="PF01679">
    <property type="entry name" value="Pmp3"/>
    <property type="match status" value="1"/>
</dbReference>
<accession>A0A0S2KH70</accession>
<organism evidence="7 8">
    <name type="scientific">Pseudohongiella spirulinae</name>
    <dbReference type="NCBI Taxonomy" id="1249552"/>
    <lineage>
        <taxon>Bacteria</taxon>
        <taxon>Pseudomonadati</taxon>
        <taxon>Pseudomonadota</taxon>
        <taxon>Gammaproteobacteria</taxon>
        <taxon>Pseudomonadales</taxon>
        <taxon>Pseudohongiellaceae</taxon>
        <taxon>Pseudohongiella</taxon>
    </lineage>
</organism>
<keyword evidence="3 6" id="KW-0812">Transmembrane</keyword>
<protein>
    <submittedName>
        <fullName evidence="7">Hemolysin BL lytic component L2</fullName>
    </submittedName>
</protein>
<keyword evidence="8" id="KW-1185">Reference proteome</keyword>
<sequence length="68" mass="7842" precursor="true">MRYLIAIILPPLAVFLCGKPFQGILNIFLTLAFWIPGMIHALFVVHSHLDDKRADRIVKAINSRERDR</sequence>
<reference evidence="7 8" key="1">
    <citation type="submission" date="2015-11" db="EMBL/GenBank/DDBJ databases">
        <authorList>
            <person name="Zhang Y."/>
            <person name="Guo Z."/>
        </authorList>
    </citation>
    <scope>NUCLEOTIDE SEQUENCE [LARGE SCALE GENOMIC DNA]</scope>
    <source>
        <strain evidence="7 8">KCTC 32221</strain>
    </source>
</reference>
<name>A0A0S2KH70_9GAMM</name>
<dbReference type="Proteomes" id="UP000065641">
    <property type="component" value="Chromosome"/>
</dbReference>
<evidence type="ECO:0000256" key="5">
    <source>
        <dbReference type="ARBA" id="ARBA00023136"/>
    </source>
</evidence>
<dbReference type="AlphaFoldDB" id="A0A0S2KH70"/>
<evidence type="ECO:0000256" key="1">
    <source>
        <dbReference type="ARBA" id="ARBA00004370"/>
    </source>
</evidence>
<dbReference type="RefSeq" id="WP_058023000.1">
    <property type="nucleotide sequence ID" value="NZ_CP013189.1"/>
</dbReference>
<dbReference type="PROSITE" id="PS01309">
    <property type="entry name" value="UPF0057"/>
    <property type="match status" value="1"/>
</dbReference>
<dbReference type="GO" id="GO:0016020">
    <property type="term" value="C:membrane"/>
    <property type="evidence" value="ECO:0007669"/>
    <property type="project" value="UniProtKB-SubCell"/>
</dbReference>
<keyword evidence="4 6" id="KW-1133">Transmembrane helix</keyword>